<dbReference type="PANTHER" id="PTHR30329">
    <property type="entry name" value="STATOR ELEMENT OF FLAGELLAR MOTOR COMPLEX"/>
    <property type="match status" value="1"/>
</dbReference>
<dbReference type="Proteomes" id="UP000186079">
    <property type="component" value="Unassembled WGS sequence"/>
</dbReference>
<dbReference type="PROSITE" id="PS51123">
    <property type="entry name" value="OMPA_2"/>
    <property type="match status" value="1"/>
</dbReference>
<dbReference type="Pfam" id="PF00691">
    <property type="entry name" value="OmpA"/>
    <property type="match status" value="1"/>
</dbReference>
<dbReference type="OrthoDB" id="7030052at2"/>
<dbReference type="InterPro" id="IPR036737">
    <property type="entry name" value="OmpA-like_sf"/>
</dbReference>
<dbReference type="InterPro" id="IPR006665">
    <property type="entry name" value="OmpA-like"/>
</dbReference>
<feature type="signal peptide" evidence="2">
    <location>
        <begin position="1"/>
        <end position="23"/>
    </location>
</feature>
<evidence type="ECO:0000256" key="2">
    <source>
        <dbReference type="SAM" id="SignalP"/>
    </source>
</evidence>
<feature type="chain" id="PRO_5009938395" evidence="2">
    <location>
        <begin position="24"/>
        <end position="197"/>
    </location>
</feature>
<evidence type="ECO:0000313" key="5">
    <source>
        <dbReference type="Proteomes" id="UP000186079"/>
    </source>
</evidence>
<dbReference type="Gene3D" id="3.30.1330.60">
    <property type="entry name" value="OmpA-like domain"/>
    <property type="match status" value="1"/>
</dbReference>
<dbReference type="SUPFAM" id="SSF103088">
    <property type="entry name" value="OmpA-like"/>
    <property type="match status" value="1"/>
</dbReference>
<accession>A0A1N6T9M3</accession>
<dbReference type="PRINTS" id="PR01023">
    <property type="entry name" value="NAFLGMOTY"/>
</dbReference>
<feature type="domain" description="OmpA-like" evidence="3">
    <location>
        <begin position="60"/>
        <end position="178"/>
    </location>
</feature>
<evidence type="ECO:0000313" key="4">
    <source>
        <dbReference type="EMBL" id="SIQ50085.1"/>
    </source>
</evidence>
<dbReference type="PANTHER" id="PTHR30329:SF20">
    <property type="entry name" value="EXPORTED PROTEIN"/>
    <property type="match status" value="1"/>
</dbReference>
<dbReference type="CDD" id="cd07185">
    <property type="entry name" value="OmpA_C-like"/>
    <property type="match status" value="1"/>
</dbReference>
<organism evidence="4 5">
    <name type="scientific">Pseudomonas flexibilis</name>
    <dbReference type="NCBI Taxonomy" id="706570"/>
    <lineage>
        <taxon>Bacteria</taxon>
        <taxon>Pseudomonadati</taxon>
        <taxon>Pseudomonadota</taxon>
        <taxon>Gammaproteobacteria</taxon>
        <taxon>Pseudomonadales</taxon>
        <taxon>Pseudomonadaceae</taxon>
        <taxon>Pseudomonas</taxon>
    </lineage>
</organism>
<dbReference type="AlphaFoldDB" id="A0A1N6T9M3"/>
<sequence>MNMKMIHSATLMLCMAVAGCSSTGNTGSARPEVSQSWLDSQETALRTAMAGSSFTLSRIDNALVVTAPADTTFNADRPDMLLPASLKPITTVAKQVGGNTEAGVLIVGHLDNTLNTEAAAKLSQSRARAVASIFRLSGLKHDRLQALGLGGAQPVASNDSADGRAKNRRVEILVTEQKALAAVAADYRASATKLAAK</sequence>
<dbReference type="PROSITE" id="PS51257">
    <property type="entry name" value="PROKAR_LIPOPROTEIN"/>
    <property type="match status" value="1"/>
</dbReference>
<keyword evidence="1" id="KW-0472">Membrane</keyword>
<gene>
    <name evidence="4" type="ORF">SAMN05421672_10711</name>
</gene>
<name>A0A1N6T9M3_9PSED</name>
<dbReference type="RefSeq" id="WP_051587425.1">
    <property type="nucleotide sequence ID" value="NZ_FMUP01000001.1"/>
</dbReference>
<reference evidence="4 5" key="1">
    <citation type="submission" date="2017-01" db="EMBL/GenBank/DDBJ databases">
        <authorList>
            <person name="Mah S.A."/>
            <person name="Swanson W.J."/>
            <person name="Moy G.W."/>
            <person name="Vacquier V.D."/>
        </authorList>
    </citation>
    <scope>NUCLEOTIDE SEQUENCE [LARGE SCALE GENOMIC DNA]</scope>
    <source>
        <strain evidence="4 5">ATCC 29606</strain>
    </source>
</reference>
<evidence type="ECO:0000259" key="3">
    <source>
        <dbReference type="PROSITE" id="PS51123"/>
    </source>
</evidence>
<evidence type="ECO:0000256" key="1">
    <source>
        <dbReference type="PROSITE-ProRule" id="PRU00473"/>
    </source>
</evidence>
<protein>
    <submittedName>
        <fullName evidence="4">Outer membrane protein OmpA</fullName>
    </submittedName>
</protein>
<dbReference type="GO" id="GO:0016020">
    <property type="term" value="C:membrane"/>
    <property type="evidence" value="ECO:0007669"/>
    <property type="project" value="UniProtKB-UniRule"/>
</dbReference>
<dbReference type="EMBL" id="FTMC01000007">
    <property type="protein sequence ID" value="SIQ50085.1"/>
    <property type="molecule type" value="Genomic_DNA"/>
</dbReference>
<dbReference type="InterPro" id="IPR050330">
    <property type="entry name" value="Bact_OuterMem_StrucFunc"/>
</dbReference>
<keyword evidence="2" id="KW-0732">Signal</keyword>
<proteinExistence type="predicted"/>